<dbReference type="InterPro" id="IPR013785">
    <property type="entry name" value="Aldolase_TIM"/>
</dbReference>
<gene>
    <name evidence="15" type="ORF">DLAC_05417</name>
</gene>
<feature type="active site" description="Proton donor" evidence="12">
    <location>
        <position position="105"/>
    </location>
</feature>
<dbReference type="InterPro" id="IPR024036">
    <property type="entry name" value="tRNA-dHydroUridine_Synthase_C"/>
</dbReference>
<dbReference type="Gene3D" id="3.20.20.70">
    <property type="entry name" value="Aldolase class I"/>
    <property type="match status" value="1"/>
</dbReference>
<comment type="function">
    <text evidence="11">Catalyzes the synthesis of dihydrouridine, a modified base found in the D-loop of most tRNAs.</text>
</comment>
<dbReference type="SUPFAM" id="SSF51395">
    <property type="entry name" value="FMN-linked oxidoreductases"/>
    <property type="match status" value="1"/>
</dbReference>
<evidence type="ECO:0000256" key="2">
    <source>
        <dbReference type="ARBA" id="ARBA00022555"/>
    </source>
</evidence>
<feature type="binding site" evidence="13">
    <location>
        <position position="175"/>
    </location>
    <ligand>
        <name>FMN</name>
        <dbReference type="ChEBI" id="CHEBI:58210"/>
    </ligand>
</feature>
<comment type="catalytic activity">
    <reaction evidence="10">
        <text>a 5,6-dihydrouridine in tRNA + NAD(+) = a uridine in tRNA + NADH + H(+)</text>
        <dbReference type="Rhea" id="RHEA:54452"/>
        <dbReference type="Rhea" id="RHEA-COMP:13339"/>
        <dbReference type="Rhea" id="RHEA-COMP:13887"/>
        <dbReference type="ChEBI" id="CHEBI:15378"/>
        <dbReference type="ChEBI" id="CHEBI:57540"/>
        <dbReference type="ChEBI" id="CHEBI:57945"/>
        <dbReference type="ChEBI" id="CHEBI:65315"/>
        <dbReference type="ChEBI" id="CHEBI:74443"/>
    </reaction>
</comment>
<evidence type="ECO:0000256" key="6">
    <source>
        <dbReference type="ARBA" id="ARBA00022857"/>
    </source>
</evidence>
<organism evidence="15 16">
    <name type="scientific">Tieghemostelium lacteum</name>
    <name type="common">Slime mold</name>
    <name type="synonym">Dictyostelium lacteum</name>
    <dbReference type="NCBI Taxonomy" id="361077"/>
    <lineage>
        <taxon>Eukaryota</taxon>
        <taxon>Amoebozoa</taxon>
        <taxon>Evosea</taxon>
        <taxon>Eumycetozoa</taxon>
        <taxon>Dictyostelia</taxon>
        <taxon>Dictyosteliales</taxon>
        <taxon>Raperosteliaceae</taxon>
        <taxon>Tieghemostelium</taxon>
    </lineage>
</organism>
<keyword evidence="7" id="KW-0694">RNA-binding</keyword>
<dbReference type="EC" id="1.3.1.-" evidence="11"/>
<dbReference type="Pfam" id="PF01207">
    <property type="entry name" value="Dus"/>
    <property type="match status" value="1"/>
</dbReference>
<evidence type="ECO:0000256" key="8">
    <source>
        <dbReference type="ARBA" id="ARBA00023002"/>
    </source>
</evidence>
<comment type="similarity">
    <text evidence="11">Belongs to the dus family.</text>
</comment>
<dbReference type="AlphaFoldDB" id="A0A151ZFS7"/>
<evidence type="ECO:0000256" key="11">
    <source>
        <dbReference type="PIRNR" id="PIRNR006621"/>
    </source>
</evidence>
<evidence type="ECO:0000256" key="3">
    <source>
        <dbReference type="ARBA" id="ARBA00022630"/>
    </source>
</evidence>
<dbReference type="InterPro" id="IPR035587">
    <property type="entry name" value="DUS-like_FMN-bd"/>
</dbReference>
<evidence type="ECO:0000256" key="9">
    <source>
        <dbReference type="ARBA" id="ARBA00048205"/>
    </source>
</evidence>
<dbReference type="InParanoid" id="A0A151ZFS7"/>
<evidence type="ECO:0000256" key="12">
    <source>
        <dbReference type="PIRSR" id="PIRSR006621-1"/>
    </source>
</evidence>
<dbReference type="Gene3D" id="1.10.1200.80">
    <property type="entry name" value="Putative flavin oxidoreducatase, domain 2"/>
    <property type="match status" value="1"/>
</dbReference>
<evidence type="ECO:0000256" key="5">
    <source>
        <dbReference type="ARBA" id="ARBA00022694"/>
    </source>
</evidence>
<protein>
    <recommendedName>
        <fullName evidence="11">tRNA-dihydrouridine synthase</fullName>
        <ecNumber evidence="11">1.3.1.-</ecNumber>
    </recommendedName>
</protein>
<evidence type="ECO:0000256" key="7">
    <source>
        <dbReference type="ARBA" id="ARBA00022884"/>
    </source>
</evidence>
<feature type="binding site" evidence="13">
    <location>
        <position position="147"/>
    </location>
    <ligand>
        <name>FMN</name>
        <dbReference type="ChEBI" id="CHEBI:58210"/>
    </ligand>
</feature>
<keyword evidence="16" id="KW-1185">Reference proteome</keyword>
<sequence>MNGNFWNRLKKPILVSAPMVDVTDCVFRYLLTRYSKPNVIFNEFISADGLTLGNRDRFMKDLRFHYSEDQHHVAQFFGSKPQNFKVSAQLAKQLQWDGIDINMGCPSRKVISPKQASGIALILNPSLAQDIISATMEGAPDLPVSVKTRIGWDEIEIDHWIPSLLKMKPSALTVHLRTKKELSLVPAHWEHSLISKILEMRDSISPTTKIIGNGDIESLQDAHIKIQHFQIDGAMIGRALYGNPWFFSTRTFQIDNNNDSLSDYITIGERFRVILEHAILLEHLIPYKPIVTMSRHYTNYLSGLSDLGDNAILKKNLIAAENSIQIHSLLNQYLEQKGKSIYTLDYQLIKANIINSLTSNELSIQQNLLPTS</sequence>
<dbReference type="GO" id="GO:0000049">
    <property type="term" value="F:tRNA binding"/>
    <property type="evidence" value="ECO:0007669"/>
    <property type="project" value="UniProtKB-KW"/>
</dbReference>
<evidence type="ECO:0000256" key="4">
    <source>
        <dbReference type="ARBA" id="ARBA00022643"/>
    </source>
</evidence>
<evidence type="ECO:0000256" key="10">
    <source>
        <dbReference type="ARBA" id="ARBA00048802"/>
    </source>
</evidence>
<feature type="binding site" evidence="13">
    <location>
        <begin position="237"/>
        <end position="238"/>
    </location>
    <ligand>
        <name>FMN</name>
        <dbReference type="ChEBI" id="CHEBI:58210"/>
    </ligand>
</feature>
<comment type="caution">
    <text evidence="15">The sequence shown here is derived from an EMBL/GenBank/DDBJ whole genome shotgun (WGS) entry which is preliminary data.</text>
</comment>
<keyword evidence="13" id="KW-0547">Nucleotide-binding</keyword>
<dbReference type="GO" id="GO:0017150">
    <property type="term" value="F:tRNA dihydrouridine synthase activity"/>
    <property type="evidence" value="ECO:0007669"/>
    <property type="project" value="InterPro"/>
</dbReference>
<keyword evidence="4 11" id="KW-0288">FMN</keyword>
<reference evidence="15 16" key="1">
    <citation type="submission" date="2015-12" db="EMBL/GenBank/DDBJ databases">
        <title>Dictyostelia acquired genes for synthesis and detection of signals that induce cell-type specialization by lateral gene transfer from prokaryotes.</title>
        <authorList>
            <person name="Gloeckner G."/>
            <person name="Schaap P."/>
        </authorList>
    </citation>
    <scope>NUCLEOTIDE SEQUENCE [LARGE SCALE GENOMIC DNA]</scope>
    <source>
        <strain evidence="15 16">TK</strain>
    </source>
</reference>
<comment type="catalytic activity">
    <reaction evidence="9">
        <text>a 5,6-dihydrouridine in tRNA + NADP(+) = a uridine in tRNA + NADPH + H(+)</text>
        <dbReference type="Rhea" id="RHEA:23624"/>
        <dbReference type="Rhea" id="RHEA-COMP:13339"/>
        <dbReference type="Rhea" id="RHEA-COMP:13887"/>
        <dbReference type="ChEBI" id="CHEBI:15378"/>
        <dbReference type="ChEBI" id="CHEBI:57783"/>
        <dbReference type="ChEBI" id="CHEBI:58349"/>
        <dbReference type="ChEBI" id="CHEBI:65315"/>
        <dbReference type="ChEBI" id="CHEBI:74443"/>
    </reaction>
</comment>
<name>A0A151ZFS7_TIELA</name>
<keyword evidence="6" id="KW-0521">NADP</keyword>
<evidence type="ECO:0000256" key="1">
    <source>
        <dbReference type="ARBA" id="ARBA00002790"/>
    </source>
</evidence>
<evidence type="ECO:0000313" key="16">
    <source>
        <dbReference type="Proteomes" id="UP000076078"/>
    </source>
</evidence>
<evidence type="ECO:0000259" key="14">
    <source>
        <dbReference type="Pfam" id="PF01207"/>
    </source>
</evidence>
<feature type="domain" description="DUS-like FMN-binding" evidence="14">
    <location>
        <begin position="17"/>
        <end position="307"/>
    </location>
</feature>
<dbReference type="OrthoDB" id="10262250at2759"/>
<dbReference type="PANTHER" id="PTHR11082">
    <property type="entry name" value="TRNA-DIHYDROURIDINE SYNTHASE"/>
    <property type="match status" value="1"/>
</dbReference>
<feature type="binding site" evidence="13">
    <location>
        <position position="75"/>
    </location>
    <ligand>
        <name>FMN</name>
        <dbReference type="ChEBI" id="CHEBI:58210"/>
    </ligand>
</feature>
<comment type="cofactor">
    <cofactor evidence="11 13">
        <name>FMN</name>
        <dbReference type="ChEBI" id="CHEBI:58210"/>
    </cofactor>
</comment>
<dbReference type="InterPro" id="IPR001269">
    <property type="entry name" value="DUS_fam"/>
</dbReference>
<dbReference type="OMA" id="RPWLFAD"/>
<comment type="function">
    <text evidence="1">Catalyzes the synthesis of 5,6-dihydrouridine (D), a modified base found in the D-loop of most tRNAs, via the reduction of the C5-C6 double bond in target uridines.</text>
</comment>
<accession>A0A151ZFS7</accession>
<keyword evidence="8 11" id="KW-0560">Oxidoreductase</keyword>
<keyword evidence="5 11" id="KW-0819">tRNA processing</keyword>
<dbReference type="Proteomes" id="UP000076078">
    <property type="component" value="Unassembled WGS sequence"/>
</dbReference>
<dbReference type="CDD" id="cd02801">
    <property type="entry name" value="DUS_like_FMN"/>
    <property type="match status" value="1"/>
</dbReference>
<feature type="binding site" evidence="13">
    <location>
        <begin position="18"/>
        <end position="20"/>
    </location>
    <ligand>
        <name>FMN</name>
        <dbReference type="ChEBI" id="CHEBI:58210"/>
    </ligand>
</feature>
<dbReference type="GO" id="GO:0050660">
    <property type="term" value="F:flavin adenine dinucleotide binding"/>
    <property type="evidence" value="ECO:0007669"/>
    <property type="project" value="InterPro"/>
</dbReference>
<dbReference type="PANTHER" id="PTHR11082:SF25">
    <property type="entry name" value="DUS-LIKE FMN-BINDING DOMAIN-CONTAINING PROTEIN"/>
    <property type="match status" value="1"/>
</dbReference>
<evidence type="ECO:0000313" key="15">
    <source>
        <dbReference type="EMBL" id="KYQ92831.1"/>
    </source>
</evidence>
<keyword evidence="3 11" id="KW-0285">Flavoprotein</keyword>
<keyword evidence="2" id="KW-0820">tRNA-binding</keyword>
<dbReference type="PIRSF" id="PIRSF006621">
    <property type="entry name" value="Dus"/>
    <property type="match status" value="1"/>
</dbReference>
<dbReference type="EMBL" id="LODT01000028">
    <property type="protein sequence ID" value="KYQ92831.1"/>
    <property type="molecule type" value="Genomic_DNA"/>
</dbReference>
<proteinExistence type="inferred from homology"/>
<evidence type="ECO:0000256" key="13">
    <source>
        <dbReference type="PIRSR" id="PIRSR006621-2"/>
    </source>
</evidence>
<dbReference type="STRING" id="361077.A0A151ZFS7"/>